<dbReference type="EMBL" id="JAEDAE010000006">
    <property type="protein sequence ID" value="MBH8559232.1"/>
    <property type="molecule type" value="Genomic_DNA"/>
</dbReference>
<proteinExistence type="predicted"/>
<keyword evidence="3" id="KW-1185">Reference proteome</keyword>
<evidence type="ECO:0000313" key="3">
    <source>
        <dbReference type="Proteomes" id="UP000625631"/>
    </source>
</evidence>
<sequence length="774" mass="85714">MLNRDEVFRRTNNGRDVFWHYFGQEPKAGRNFQNPFVGKQQTPSFNLYPNEAGEWRYKDFATQDEGSWLDFVMNLHELNMPEALIRIVQDLGLTDGVHYEAKEPQPSVVAHRNTARLFHATYRAFTGEELGYWQQYGIGPGILGKYGVRAVEQYNGTRANQTAYTITARTNNPIFAYDIGEGFVKMYAPYAANKAYKFTWPTGQPTGYVFGLTELSSRQSVILLAAGEKDAMALSAHGYAAVTVGSENVLIRPELVTELKRRCDELLICYDADETGRRRAAELAEEHGLRWVEWPAELLPYGKDAADFFRAVHRQELSPDLLRHAIDNARSPLPEASVIDEQQAVEHTLPTFALDAYEQLPDFLRRACAPFEGHEKAVMLMSLLGILSGCFSGVGGYYDQRRFGLNLFTFVIAPAASGKGVMSFAQRVARPYHKKLLHKSNEARTAYEAEWQAYNAAGKGKAIPPSSTPPPHQMLYLPGDTTAAALMQALADNDGRGIICETEADTLTSAMGGEHGKFGDKLCKMFQHEPTPLMRKGDKLYLELERPTVSIALTGTPGQLPRLMPNAENGLTSRFLFYSFFQPHIWRSGAPNGRRPLEPYFDEMGEELIRMIEATPTLDEMGTGGVNITLSEADWNRLDVAGQAGLLEAVEAAADAGASSAYRLGLIAFRVIGLLTTLRCYEHGEVPSGQMQADAQDVTTALHIMEVARAHALHVLATLPATKSARPVGKHMQKAGLVAQAVSMKREGMSVRQIGKSLNVPHSTVQDWFKAEAA</sequence>
<organism evidence="2 3">
    <name type="scientific">Hymenobacter negativus</name>
    <dbReference type="NCBI Taxonomy" id="2795026"/>
    <lineage>
        <taxon>Bacteria</taxon>
        <taxon>Pseudomonadati</taxon>
        <taxon>Bacteroidota</taxon>
        <taxon>Cytophagia</taxon>
        <taxon>Cytophagales</taxon>
        <taxon>Hymenobacteraceae</taxon>
        <taxon>Hymenobacter</taxon>
    </lineage>
</organism>
<dbReference type="InterPro" id="IPR036977">
    <property type="entry name" value="DNA_primase_Znf_CHC2"/>
</dbReference>
<dbReference type="SUPFAM" id="SSF56731">
    <property type="entry name" value="DNA primase core"/>
    <property type="match status" value="1"/>
</dbReference>
<accession>A0ABS0Q9G6</accession>
<keyword evidence="1" id="KW-0472">Membrane</keyword>
<dbReference type="RefSeq" id="WP_198076014.1">
    <property type="nucleotide sequence ID" value="NZ_JAEDAE010000006.1"/>
</dbReference>
<dbReference type="PANTHER" id="PTHR30313">
    <property type="entry name" value="DNA PRIMASE"/>
    <property type="match status" value="1"/>
</dbReference>
<dbReference type="PANTHER" id="PTHR30313:SF2">
    <property type="entry name" value="DNA PRIMASE"/>
    <property type="match status" value="1"/>
</dbReference>
<gene>
    <name evidence="2" type="ORF">I7X13_14295</name>
</gene>
<dbReference type="Pfam" id="PF13148">
    <property type="entry name" value="DUF3987"/>
    <property type="match status" value="1"/>
</dbReference>
<reference evidence="2 3" key="1">
    <citation type="submission" date="2020-12" db="EMBL/GenBank/DDBJ databases">
        <title>Hymenobacter sp.</title>
        <authorList>
            <person name="Kim M.K."/>
        </authorList>
    </citation>
    <scope>NUCLEOTIDE SEQUENCE [LARGE SCALE GENOMIC DNA]</scope>
    <source>
        <strain evidence="2 3">BT442</strain>
    </source>
</reference>
<dbReference type="InterPro" id="IPR025048">
    <property type="entry name" value="DUF3987"/>
</dbReference>
<dbReference type="Proteomes" id="UP000625631">
    <property type="component" value="Unassembled WGS sequence"/>
</dbReference>
<comment type="caution">
    <text evidence="2">The sequence shown here is derived from an EMBL/GenBank/DDBJ whole genome shotgun (WGS) entry which is preliminary data.</text>
</comment>
<feature type="transmembrane region" description="Helical" evidence="1">
    <location>
        <begin position="405"/>
        <end position="425"/>
    </location>
</feature>
<dbReference type="InterPro" id="IPR050219">
    <property type="entry name" value="DnaG_primase"/>
</dbReference>
<protein>
    <submittedName>
        <fullName evidence="2">DUF3987 domain-containing protein</fullName>
    </submittedName>
</protein>
<name>A0ABS0Q9G6_9BACT</name>
<keyword evidence="1" id="KW-1133">Transmembrane helix</keyword>
<dbReference type="Pfam" id="PF13155">
    <property type="entry name" value="Toprim_2"/>
    <property type="match status" value="1"/>
</dbReference>
<dbReference type="InterPro" id="IPR034154">
    <property type="entry name" value="TOPRIM_DnaG/twinkle"/>
</dbReference>
<dbReference type="SUPFAM" id="SSF57783">
    <property type="entry name" value="Zinc beta-ribbon"/>
    <property type="match status" value="1"/>
</dbReference>
<evidence type="ECO:0000256" key="1">
    <source>
        <dbReference type="SAM" id="Phobius"/>
    </source>
</evidence>
<keyword evidence="1" id="KW-0812">Transmembrane</keyword>
<evidence type="ECO:0000313" key="2">
    <source>
        <dbReference type="EMBL" id="MBH8559232.1"/>
    </source>
</evidence>
<dbReference type="Gene3D" id="3.40.1360.10">
    <property type="match status" value="1"/>
</dbReference>
<feature type="transmembrane region" description="Helical" evidence="1">
    <location>
        <begin position="377"/>
        <end position="398"/>
    </location>
</feature>
<dbReference type="Gene3D" id="3.90.580.10">
    <property type="entry name" value="Zinc finger, CHC2-type domain"/>
    <property type="match status" value="1"/>
</dbReference>
<dbReference type="CDD" id="cd01029">
    <property type="entry name" value="TOPRIM_primases"/>
    <property type="match status" value="1"/>
</dbReference>